<protein>
    <recommendedName>
        <fullName evidence="3">NAD-dependent epimerase/dehydratase domain-containing protein</fullName>
    </recommendedName>
</protein>
<dbReference type="AlphaFoldDB" id="A0AAN7HBR6"/>
<reference evidence="4" key="2">
    <citation type="submission" date="2023-05" db="EMBL/GenBank/DDBJ databases">
        <authorList>
            <consortium name="Lawrence Berkeley National Laboratory"/>
            <person name="Steindorff A."/>
            <person name="Hensen N."/>
            <person name="Bonometti L."/>
            <person name="Westerberg I."/>
            <person name="Brannstrom I.O."/>
            <person name="Guillou S."/>
            <person name="Cros-Aarteil S."/>
            <person name="Calhoun S."/>
            <person name="Haridas S."/>
            <person name="Kuo A."/>
            <person name="Mondo S."/>
            <person name="Pangilinan J."/>
            <person name="Riley R."/>
            <person name="Labutti K."/>
            <person name="Andreopoulos B."/>
            <person name="Lipzen A."/>
            <person name="Chen C."/>
            <person name="Yanf M."/>
            <person name="Daum C."/>
            <person name="Ng V."/>
            <person name="Clum A."/>
            <person name="Ohm R."/>
            <person name="Martin F."/>
            <person name="Silar P."/>
            <person name="Natvig D."/>
            <person name="Lalanne C."/>
            <person name="Gautier V."/>
            <person name="Ament-Velasquez S.L."/>
            <person name="Kruys A."/>
            <person name="Hutchinson M.I."/>
            <person name="Powell A.J."/>
            <person name="Barry K."/>
            <person name="Miller A.N."/>
            <person name="Grigoriev I.V."/>
            <person name="Debuchy R."/>
            <person name="Gladieux P."/>
            <person name="Thoren M.H."/>
            <person name="Johannesson H."/>
        </authorList>
    </citation>
    <scope>NUCLEOTIDE SEQUENCE</scope>
    <source>
        <strain evidence="4">CBS 359.72</strain>
    </source>
</reference>
<organism evidence="4 5">
    <name type="scientific">Corynascus novoguineensis</name>
    <dbReference type="NCBI Taxonomy" id="1126955"/>
    <lineage>
        <taxon>Eukaryota</taxon>
        <taxon>Fungi</taxon>
        <taxon>Dikarya</taxon>
        <taxon>Ascomycota</taxon>
        <taxon>Pezizomycotina</taxon>
        <taxon>Sordariomycetes</taxon>
        <taxon>Sordariomycetidae</taxon>
        <taxon>Sordariales</taxon>
        <taxon>Chaetomiaceae</taxon>
        <taxon>Corynascus</taxon>
    </lineage>
</organism>
<dbReference type="PANTHER" id="PTHR10366">
    <property type="entry name" value="NAD DEPENDENT EPIMERASE/DEHYDRATASE"/>
    <property type="match status" value="1"/>
</dbReference>
<dbReference type="EMBL" id="MU857767">
    <property type="protein sequence ID" value="KAK4243976.1"/>
    <property type="molecule type" value="Genomic_DNA"/>
</dbReference>
<proteinExistence type="inferred from homology"/>
<name>A0AAN7HBR6_9PEZI</name>
<comment type="caution">
    <text evidence="4">The sequence shown here is derived from an EMBL/GenBank/DDBJ whole genome shotgun (WGS) entry which is preliminary data.</text>
</comment>
<dbReference type="InterPro" id="IPR036291">
    <property type="entry name" value="NAD(P)-bd_dom_sf"/>
</dbReference>
<accession>A0AAN7HBR6</accession>
<reference evidence="4" key="1">
    <citation type="journal article" date="2023" name="Mol. Phylogenet. Evol.">
        <title>Genome-scale phylogeny and comparative genomics of the fungal order Sordariales.</title>
        <authorList>
            <person name="Hensen N."/>
            <person name="Bonometti L."/>
            <person name="Westerberg I."/>
            <person name="Brannstrom I.O."/>
            <person name="Guillou S."/>
            <person name="Cros-Aarteil S."/>
            <person name="Calhoun S."/>
            <person name="Haridas S."/>
            <person name="Kuo A."/>
            <person name="Mondo S."/>
            <person name="Pangilinan J."/>
            <person name="Riley R."/>
            <person name="LaButti K."/>
            <person name="Andreopoulos B."/>
            <person name="Lipzen A."/>
            <person name="Chen C."/>
            <person name="Yan M."/>
            <person name="Daum C."/>
            <person name="Ng V."/>
            <person name="Clum A."/>
            <person name="Steindorff A."/>
            <person name="Ohm R.A."/>
            <person name="Martin F."/>
            <person name="Silar P."/>
            <person name="Natvig D.O."/>
            <person name="Lalanne C."/>
            <person name="Gautier V."/>
            <person name="Ament-Velasquez S.L."/>
            <person name="Kruys A."/>
            <person name="Hutchinson M.I."/>
            <person name="Powell A.J."/>
            <person name="Barry K."/>
            <person name="Miller A.N."/>
            <person name="Grigoriev I.V."/>
            <person name="Debuchy R."/>
            <person name="Gladieux P."/>
            <person name="Hiltunen Thoren M."/>
            <person name="Johannesson H."/>
        </authorList>
    </citation>
    <scope>NUCLEOTIDE SEQUENCE</scope>
    <source>
        <strain evidence="4">CBS 359.72</strain>
    </source>
</reference>
<sequence length="346" mass="37464">MTHKGLVLVTGANGYLASRTVEAFLKAGYSVRGTVRSLKSATRVKEALSEYADKLEFVEVPDIAVSGAFDEAVKGVDAVAHLASPVSFDFADPEPVLRAAINGTARALESAEKAPKMKSFVLMSSIAAMLQEHEGDYTYTEADWNTTAEDAVTELGKAAPGRVIYAASKVAAEKAMWLFRDEHKPNFTLTAINPVFVVGPPLVKPTSLDEIHKSNRLVPDVYGGASLEEAGIKGIWSGWVDVRDVARLVVFAVERPNEAGGERFLAAAHYAPAQAVADILREEYPERAKAGIIQEGTPGEGYNPDYRFPAKIVYDGSKAVRATGHNYIPWRQTVLDTVESVKHLFA</sequence>
<keyword evidence="5" id="KW-1185">Reference proteome</keyword>
<dbReference type="SUPFAM" id="SSF51735">
    <property type="entry name" value="NAD(P)-binding Rossmann-fold domains"/>
    <property type="match status" value="1"/>
</dbReference>
<dbReference type="Pfam" id="PF01370">
    <property type="entry name" value="Epimerase"/>
    <property type="match status" value="1"/>
</dbReference>
<dbReference type="Proteomes" id="UP001303647">
    <property type="component" value="Unassembled WGS sequence"/>
</dbReference>
<gene>
    <name evidence="4" type="ORF">C7999DRAFT_17729</name>
</gene>
<dbReference type="InterPro" id="IPR001509">
    <property type="entry name" value="Epimerase_deHydtase"/>
</dbReference>
<evidence type="ECO:0000313" key="4">
    <source>
        <dbReference type="EMBL" id="KAK4243976.1"/>
    </source>
</evidence>
<dbReference type="GO" id="GO:0016616">
    <property type="term" value="F:oxidoreductase activity, acting on the CH-OH group of donors, NAD or NADP as acceptor"/>
    <property type="evidence" value="ECO:0007669"/>
    <property type="project" value="TreeGrafter"/>
</dbReference>
<comment type="similarity">
    <text evidence="2">Belongs to the NAD(P)-dependent epimerase/dehydratase family. Dihydroflavonol-4-reductase subfamily.</text>
</comment>
<keyword evidence="1" id="KW-0560">Oxidoreductase</keyword>
<evidence type="ECO:0000256" key="1">
    <source>
        <dbReference type="ARBA" id="ARBA00023002"/>
    </source>
</evidence>
<dbReference type="PANTHER" id="PTHR10366:SF562">
    <property type="entry name" value="ALDEHYDE REDUCTASE II (AFU_ORTHOLOGUE AFUA_1G11360)"/>
    <property type="match status" value="1"/>
</dbReference>
<dbReference type="Gene3D" id="3.40.50.720">
    <property type="entry name" value="NAD(P)-binding Rossmann-like Domain"/>
    <property type="match status" value="1"/>
</dbReference>
<evidence type="ECO:0000259" key="3">
    <source>
        <dbReference type="Pfam" id="PF01370"/>
    </source>
</evidence>
<dbReference type="InterPro" id="IPR050425">
    <property type="entry name" value="NAD(P)_dehydrat-like"/>
</dbReference>
<evidence type="ECO:0000313" key="5">
    <source>
        <dbReference type="Proteomes" id="UP001303647"/>
    </source>
</evidence>
<evidence type="ECO:0000256" key="2">
    <source>
        <dbReference type="ARBA" id="ARBA00023445"/>
    </source>
</evidence>
<feature type="domain" description="NAD-dependent epimerase/dehydratase" evidence="3">
    <location>
        <begin position="7"/>
        <end position="263"/>
    </location>
</feature>